<feature type="region of interest" description="Disordered" evidence="1">
    <location>
        <begin position="371"/>
        <end position="477"/>
    </location>
</feature>
<dbReference type="RefSeq" id="XP_007747505.1">
    <property type="nucleotide sequence ID" value="XM_007749315.1"/>
</dbReference>
<dbReference type="Proteomes" id="UP000019471">
    <property type="component" value="Unassembled WGS sequence"/>
</dbReference>
<dbReference type="HOGENOM" id="CLU_562572_0_0_1"/>
<feature type="compositionally biased region" description="Basic residues" evidence="1">
    <location>
        <begin position="450"/>
        <end position="463"/>
    </location>
</feature>
<evidence type="ECO:0000313" key="3">
    <source>
        <dbReference type="EMBL" id="EXJ68119.1"/>
    </source>
</evidence>
<name>W9XCF3_9EURO</name>
<sequence>MLKAFPEGSVFFLEWPLWARLALILGGLLTIILTTAFSVKLRNWAKDKRLERRAAEEQAERGEMTLVNCLDEDIPFGIRALIEDPDVEGVWNARTVTTLHLDGARSDPPSQLMSKPIKYSSTSFTSICDTTDIGLASPGAFTPFTESTAVIDLPAEASSSRKGKTVVISYNGPYLRSEATEAVPGLAISGRCSITDLTDDGYTDVAPSMTEDKLNPSPSKLQLRPITNLPSSGARKFVIGNRQRNILGHQRAEAQSDLNPLERMEAHRRFHAAESGQLLPRDRRHTNMVLTPAFASSISDSEDSDDSASRALSWPPRNGSINLGKQFSRRAKRMEGPRPVPFRAFVESIPTTTLPPSAWTEKTQARLDAKILPSPRTSDTSSKASLHTPSSSTSSTSATATTSPPGSVSIANTRSRKVNDGFEILPAGTVEKGPRVKDFGMGQEDAEMRKKPKKLQKRSRSRSGSRPSSIESRRLSSDLFHLPIF</sequence>
<comment type="caution">
    <text evidence="3">The sequence shown here is derived from an EMBL/GenBank/DDBJ whole genome shotgun (WGS) entry which is preliminary data.</text>
</comment>
<dbReference type="OrthoDB" id="5426165at2759"/>
<keyword evidence="2" id="KW-0812">Transmembrane</keyword>
<feature type="transmembrane region" description="Helical" evidence="2">
    <location>
        <begin position="17"/>
        <end position="39"/>
    </location>
</feature>
<feature type="region of interest" description="Disordered" evidence="1">
    <location>
        <begin position="208"/>
        <end position="227"/>
    </location>
</feature>
<keyword evidence="2" id="KW-0472">Membrane</keyword>
<proteinExistence type="predicted"/>
<organism evidence="3 4">
    <name type="scientific">Cladophialophora psammophila CBS 110553</name>
    <dbReference type="NCBI Taxonomy" id="1182543"/>
    <lineage>
        <taxon>Eukaryota</taxon>
        <taxon>Fungi</taxon>
        <taxon>Dikarya</taxon>
        <taxon>Ascomycota</taxon>
        <taxon>Pezizomycotina</taxon>
        <taxon>Eurotiomycetes</taxon>
        <taxon>Chaetothyriomycetidae</taxon>
        <taxon>Chaetothyriales</taxon>
        <taxon>Herpotrichiellaceae</taxon>
        <taxon>Cladophialophora</taxon>
    </lineage>
</organism>
<feature type="region of interest" description="Disordered" evidence="1">
    <location>
        <begin position="296"/>
        <end position="339"/>
    </location>
</feature>
<dbReference type="STRING" id="1182543.W9XCF3"/>
<evidence type="ECO:0000256" key="1">
    <source>
        <dbReference type="SAM" id="MobiDB-lite"/>
    </source>
</evidence>
<accession>W9XCF3</accession>
<gene>
    <name evidence="3" type="ORF">A1O5_08734</name>
</gene>
<reference evidence="3 4" key="1">
    <citation type="submission" date="2013-03" db="EMBL/GenBank/DDBJ databases">
        <title>The Genome Sequence of Cladophialophora psammophila CBS 110553.</title>
        <authorList>
            <consortium name="The Broad Institute Genomics Platform"/>
            <person name="Cuomo C."/>
            <person name="de Hoog S."/>
            <person name="Gorbushina A."/>
            <person name="Walker B."/>
            <person name="Young S.K."/>
            <person name="Zeng Q."/>
            <person name="Gargeya S."/>
            <person name="Fitzgerald M."/>
            <person name="Haas B."/>
            <person name="Abouelleil A."/>
            <person name="Allen A.W."/>
            <person name="Alvarado L."/>
            <person name="Arachchi H.M."/>
            <person name="Berlin A.M."/>
            <person name="Chapman S.B."/>
            <person name="Gainer-Dewar J."/>
            <person name="Goldberg J."/>
            <person name="Griggs A."/>
            <person name="Gujja S."/>
            <person name="Hansen M."/>
            <person name="Howarth C."/>
            <person name="Imamovic A."/>
            <person name="Ireland A."/>
            <person name="Larimer J."/>
            <person name="McCowan C."/>
            <person name="Murphy C."/>
            <person name="Pearson M."/>
            <person name="Poon T.W."/>
            <person name="Priest M."/>
            <person name="Roberts A."/>
            <person name="Saif S."/>
            <person name="Shea T."/>
            <person name="Sisk P."/>
            <person name="Sykes S."/>
            <person name="Wortman J."/>
            <person name="Nusbaum C."/>
            <person name="Birren B."/>
        </authorList>
    </citation>
    <scope>NUCLEOTIDE SEQUENCE [LARGE SCALE GENOMIC DNA]</scope>
    <source>
        <strain evidence="3 4">CBS 110553</strain>
    </source>
</reference>
<feature type="compositionally biased region" description="Low complexity" evidence="1">
    <location>
        <begin position="380"/>
        <end position="409"/>
    </location>
</feature>
<dbReference type="AlphaFoldDB" id="W9XCF3"/>
<dbReference type="EMBL" id="AMGX01000014">
    <property type="protein sequence ID" value="EXJ68119.1"/>
    <property type="molecule type" value="Genomic_DNA"/>
</dbReference>
<keyword evidence="2" id="KW-1133">Transmembrane helix</keyword>
<evidence type="ECO:0000313" key="4">
    <source>
        <dbReference type="Proteomes" id="UP000019471"/>
    </source>
</evidence>
<protein>
    <submittedName>
        <fullName evidence="3">Uncharacterized protein</fullName>
    </submittedName>
</protein>
<dbReference type="GeneID" id="19193432"/>
<dbReference type="eggNOG" id="ENOG502S92A">
    <property type="taxonomic scope" value="Eukaryota"/>
</dbReference>
<evidence type="ECO:0000256" key="2">
    <source>
        <dbReference type="SAM" id="Phobius"/>
    </source>
</evidence>
<keyword evidence="4" id="KW-1185">Reference proteome</keyword>